<evidence type="ECO:0000256" key="1">
    <source>
        <dbReference type="SAM" id="SignalP"/>
    </source>
</evidence>
<proteinExistence type="predicted"/>
<reference evidence="2" key="1">
    <citation type="submission" date="2023-10" db="EMBL/GenBank/DDBJ databases">
        <title>Genome assembly of Pristionchus species.</title>
        <authorList>
            <person name="Yoshida K."/>
            <person name="Sommer R.J."/>
        </authorList>
    </citation>
    <scope>NUCLEOTIDE SEQUENCE</scope>
    <source>
        <strain evidence="2">RS0144</strain>
    </source>
</reference>
<keyword evidence="3" id="KW-1185">Reference proteome</keyword>
<name>A0AAV5TQE5_9BILA</name>
<dbReference type="AlphaFoldDB" id="A0AAV5TQE5"/>
<organism evidence="2 3">
    <name type="scientific">Pristionchus entomophagus</name>
    <dbReference type="NCBI Taxonomy" id="358040"/>
    <lineage>
        <taxon>Eukaryota</taxon>
        <taxon>Metazoa</taxon>
        <taxon>Ecdysozoa</taxon>
        <taxon>Nematoda</taxon>
        <taxon>Chromadorea</taxon>
        <taxon>Rhabditida</taxon>
        <taxon>Rhabditina</taxon>
        <taxon>Diplogasteromorpha</taxon>
        <taxon>Diplogasteroidea</taxon>
        <taxon>Neodiplogasteridae</taxon>
        <taxon>Pristionchus</taxon>
    </lineage>
</organism>
<sequence length="157" mass="17570">LSARSSRAVTPLLSPEMSLLSLLILVATVSQAGADTAISLPNLSKCGSPDWYTECHVDPICLYGSKKKRDEKPMFLHKYLVEYHGEKDVKNCTTLIFVRSTRPAQDKYPREVRNFKASGWIDPAHFSIGVRFLVGQKLVMLDENDGFTDDGDWVYGS</sequence>
<keyword evidence="1" id="KW-0732">Signal</keyword>
<evidence type="ECO:0000313" key="3">
    <source>
        <dbReference type="Proteomes" id="UP001432027"/>
    </source>
</evidence>
<comment type="caution">
    <text evidence="2">The sequence shown here is derived from an EMBL/GenBank/DDBJ whole genome shotgun (WGS) entry which is preliminary data.</text>
</comment>
<gene>
    <name evidence="2" type="ORF">PENTCL1PPCAC_18741</name>
</gene>
<feature type="chain" id="PRO_5043797942" evidence="1">
    <location>
        <begin position="35"/>
        <end position="157"/>
    </location>
</feature>
<evidence type="ECO:0000313" key="2">
    <source>
        <dbReference type="EMBL" id="GMS96566.1"/>
    </source>
</evidence>
<protein>
    <submittedName>
        <fullName evidence="2">Uncharacterized protein</fullName>
    </submittedName>
</protein>
<feature type="non-terminal residue" evidence="2">
    <location>
        <position position="1"/>
    </location>
</feature>
<accession>A0AAV5TQE5</accession>
<feature type="non-terminal residue" evidence="2">
    <location>
        <position position="157"/>
    </location>
</feature>
<feature type="signal peptide" evidence="1">
    <location>
        <begin position="1"/>
        <end position="34"/>
    </location>
</feature>
<dbReference type="EMBL" id="BTSX01000004">
    <property type="protein sequence ID" value="GMS96566.1"/>
    <property type="molecule type" value="Genomic_DNA"/>
</dbReference>
<dbReference type="Proteomes" id="UP001432027">
    <property type="component" value="Unassembled WGS sequence"/>
</dbReference>